<proteinExistence type="predicted"/>
<dbReference type="AlphaFoldDB" id="A0A7X3FSH1"/>
<evidence type="ECO:0000313" key="1">
    <source>
        <dbReference type="EMBL" id="MVS99790.1"/>
    </source>
</evidence>
<accession>A0A7X3FSH1</accession>
<evidence type="ECO:0000313" key="2">
    <source>
        <dbReference type="Proteomes" id="UP000438106"/>
    </source>
</evidence>
<reference evidence="1 2" key="1">
    <citation type="submission" date="2019-12" db="EMBL/GenBank/DDBJ databases">
        <title>Devosia maris sp. nov., isolated from the deep seawater.</title>
        <authorList>
            <person name="Liu Y."/>
        </authorList>
    </citation>
    <scope>NUCLEOTIDE SEQUENCE [LARGE SCALE GENOMIC DNA]</scope>
    <source>
        <strain evidence="1 2">L53-10-65</strain>
    </source>
</reference>
<name>A0A7X3FSH1_9HYPH</name>
<organism evidence="1 2">
    <name type="scientific">Devosia marina</name>
    <dbReference type="NCBI Taxonomy" id="2683198"/>
    <lineage>
        <taxon>Bacteria</taxon>
        <taxon>Pseudomonadati</taxon>
        <taxon>Pseudomonadota</taxon>
        <taxon>Alphaproteobacteria</taxon>
        <taxon>Hyphomicrobiales</taxon>
        <taxon>Devosiaceae</taxon>
        <taxon>Devosia</taxon>
    </lineage>
</organism>
<keyword evidence="2" id="KW-1185">Reference proteome</keyword>
<comment type="caution">
    <text evidence="1">The sequence shown here is derived from an EMBL/GenBank/DDBJ whole genome shotgun (WGS) entry which is preliminary data.</text>
</comment>
<gene>
    <name evidence="1" type="ORF">GO014_12225</name>
</gene>
<sequence length="110" mass="12258">MTEKKRDAPISYRPPEALREEFRARVEKSGLSVSAFITQSVFADDAPRQARRAPIEQQQVARLLAETAALHDRLRALGDADRVDPALFDAAVRDLHDIRAALLSALGRRP</sequence>
<protein>
    <submittedName>
        <fullName evidence="1">Uncharacterized protein</fullName>
    </submittedName>
</protein>
<dbReference type="Proteomes" id="UP000438106">
    <property type="component" value="Unassembled WGS sequence"/>
</dbReference>
<dbReference type="EMBL" id="WQRF01000003">
    <property type="protein sequence ID" value="MVS99790.1"/>
    <property type="molecule type" value="Genomic_DNA"/>
</dbReference>